<reference evidence="10" key="1">
    <citation type="submission" date="2024-06" db="EMBL/GenBank/DDBJ databases">
        <title>Multi-omics analyses provide insights into the biosynthesis of the anticancer antibiotic pleurotin in Hohenbuehelia grisea.</title>
        <authorList>
            <person name="Weaver J.A."/>
            <person name="Alberti F."/>
        </authorList>
    </citation>
    <scope>NUCLEOTIDE SEQUENCE [LARGE SCALE GENOMIC DNA]</scope>
    <source>
        <strain evidence="10">T-177</strain>
    </source>
</reference>
<protein>
    <recommendedName>
        <fullName evidence="8">Ubiquitin-like protease family profile domain-containing protein</fullName>
    </recommendedName>
</protein>
<feature type="region of interest" description="Disordered" evidence="7">
    <location>
        <begin position="411"/>
        <end position="514"/>
    </location>
</feature>
<feature type="compositionally biased region" description="Low complexity" evidence="7">
    <location>
        <begin position="124"/>
        <end position="135"/>
    </location>
</feature>
<feature type="compositionally biased region" description="Acidic residues" evidence="7">
    <location>
        <begin position="729"/>
        <end position="743"/>
    </location>
</feature>
<dbReference type="PROSITE" id="PS50600">
    <property type="entry name" value="ULP_PROTEASE"/>
    <property type="match status" value="1"/>
</dbReference>
<feature type="region of interest" description="Disordered" evidence="7">
    <location>
        <begin position="835"/>
        <end position="865"/>
    </location>
</feature>
<evidence type="ECO:0000256" key="4">
    <source>
        <dbReference type="ARBA" id="ARBA00022786"/>
    </source>
</evidence>
<proteinExistence type="inferred from homology"/>
<feature type="region of interest" description="Disordered" evidence="7">
    <location>
        <begin position="1"/>
        <end position="43"/>
    </location>
</feature>
<feature type="region of interest" description="Disordered" evidence="7">
    <location>
        <begin position="726"/>
        <end position="808"/>
    </location>
</feature>
<dbReference type="InterPro" id="IPR003653">
    <property type="entry name" value="Peptidase_C48_C"/>
</dbReference>
<dbReference type="PANTHER" id="PTHR46896">
    <property type="entry name" value="SENTRIN-SPECIFIC PROTEASE"/>
    <property type="match status" value="1"/>
</dbReference>
<evidence type="ECO:0000256" key="3">
    <source>
        <dbReference type="ARBA" id="ARBA00022670"/>
    </source>
</evidence>
<feature type="compositionally biased region" description="Basic and acidic residues" evidence="7">
    <location>
        <begin position="190"/>
        <end position="212"/>
    </location>
</feature>
<comment type="similarity">
    <text evidence="1">Belongs to the peptidase C48 family.</text>
</comment>
<dbReference type="InterPro" id="IPR051947">
    <property type="entry name" value="Sentrin-specific_protease"/>
</dbReference>
<feature type="domain" description="Ubiquitin-like protease family profile" evidence="8">
    <location>
        <begin position="529"/>
        <end position="958"/>
    </location>
</feature>
<evidence type="ECO:0000256" key="2">
    <source>
        <dbReference type="ARBA" id="ARBA00022553"/>
    </source>
</evidence>
<dbReference type="Gene3D" id="3.40.395.10">
    <property type="entry name" value="Adenoviral Proteinase, Chain A"/>
    <property type="match status" value="2"/>
</dbReference>
<keyword evidence="10" id="KW-1185">Reference proteome</keyword>
<feature type="compositionally biased region" description="Polar residues" evidence="7">
    <location>
        <begin position="1"/>
        <end position="36"/>
    </location>
</feature>
<dbReference type="InterPro" id="IPR038765">
    <property type="entry name" value="Papain-like_cys_pep_sf"/>
</dbReference>
<feature type="compositionally biased region" description="Polar residues" evidence="7">
    <location>
        <begin position="845"/>
        <end position="857"/>
    </location>
</feature>
<feature type="compositionally biased region" description="Basic residues" evidence="7">
    <location>
        <begin position="1113"/>
        <end position="1124"/>
    </location>
</feature>
<keyword evidence="5" id="KW-0378">Hydrolase</keyword>
<evidence type="ECO:0000259" key="8">
    <source>
        <dbReference type="PROSITE" id="PS50600"/>
    </source>
</evidence>
<dbReference type="SUPFAM" id="SSF54001">
    <property type="entry name" value="Cysteine proteinases"/>
    <property type="match status" value="1"/>
</dbReference>
<evidence type="ECO:0000256" key="1">
    <source>
        <dbReference type="ARBA" id="ARBA00005234"/>
    </source>
</evidence>
<dbReference type="PANTHER" id="PTHR46896:SF3">
    <property type="entry name" value="FI06413P-RELATED"/>
    <property type="match status" value="1"/>
</dbReference>
<feature type="compositionally biased region" description="Low complexity" evidence="7">
    <location>
        <begin position="758"/>
        <end position="768"/>
    </location>
</feature>
<evidence type="ECO:0000313" key="10">
    <source>
        <dbReference type="Proteomes" id="UP001556367"/>
    </source>
</evidence>
<organism evidence="9 10">
    <name type="scientific">Hohenbuehelia grisea</name>
    <dbReference type="NCBI Taxonomy" id="104357"/>
    <lineage>
        <taxon>Eukaryota</taxon>
        <taxon>Fungi</taxon>
        <taxon>Dikarya</taxon>
        <taxon>Basidiomycota</taxon>
        <taxon>Agaricomycotina</taxon>
        <taxon>Agaricomycetes</taxon>
        <taxon>Agaricomycetidae</taxon>
        <taxon>Agaricales</taxon>
        <taxon>Pleurotineae</taxon>
        <taxon>Pleurotaceae</taxon>
        <taxon>Hohenbuehelia</taxon>
    </lineage>
</organism>
<feature type="coiled-coil region" evidence="6">
    <location>
        <begin position="1007"/>
        <end position="1034"/>
    </location>
</feature>
<evidence type="ECO:0000256" key="6">
    <source>
        <dbReference type="SAM" id="Coils"/>
    </source>
</evidence>
<evidence type="ECO:0000256" key="5">
    <source>
        <dbReference type="ARBA" id="ARBA00022801"/>
    </source>
</evidence>
<keyword evidence="6" id="KW-0175">Coiled coil</keyword>
<feature type="compositionally biased region" description="Polar residues" evidence="7">
    <location>
        <begin position="699"/>
        <end position="708"/>
    </location>
</feature>
<feature type="region of interest" description="Disordered" evidence="7">
    <location>
        <begin position="1062"/>
        <end position="1124"/>
    </location>
</feature>
<feature type="compositionally biased region" description="Polar residues" evidence="7">
    <location>
        <begin position="113"/>
        <end position="123"/>
    </location>
</feature>
<dbReference type="EMBL" id="JASNQZ010000001">
    <property type="protein sequence ID" value="KAL0960923.1"/>
    <property type="molecule type" value="Genomic_DNA"/>
</dbReference>
<feature type="region of interest" description="Disordered" evidence="7">
    <location>
        <begin position="91"/>
        <end position="258"/>
    </location>
</feature>
<dbReference type="Pfam" id="PF02902">
    <property type="entry name" value="Peptidase_C48"/>
    <property type="match status" value="2"/>
</dbReference>
<feature type="compositionally biased region" description="Polar residues" evidence="7">
    <location>
        <begin position="452"/>
        <end position="467"/>
    </location>
</feature>
<accession>A0ABR3K085</accession>
<comment type="caution">
    <text evidence="9">The sequence shown here is derived from an EMBL/GenBank/DDBJ whole genome shotgun (WGS) entry which is preliminary data.</text>
</comment>
<sequence>MMPSNPLASKTLGNSNRRFASRYGNLTSSQTLTQPEHPNKKRKIQLRQTLASKTDPFVYTGKGKGKERVLLAPDFDDDYLTTEDNIEIGEPLVFPRSRSSSDPLNSLEEHGGPSTSKSVSGKASTSQYFSSSSSSTRRPPEGESMKRLKKSVAASAAGQQDEPIVIPSDDIEQYSDDPHTKPAPASTQGRVKEMVEHYEEKAERPKLIDLSKRSNMKPKKLEMQTLRPLPTPKAQDSLASKTPFVNGDASRNKAGLGRHDRPEREIFIDTLFVGVGKMGQSAEPASLTWTDRPPTVTLSFYDPSSEEWKSLELDPRTIIGLESTSKATTYALQLRLKRGCPPSLPHFQPGEKDKDSITIRFDSNQANIEHKHSLLIAFLGALAECISDIIQGQKGADSFWEGKTRILESDNHRLLKGPAHGTESTRAVARMKPAAKRKAPDDAASNVEPGEVSTSEPLPDSTGQKTTSKPRQKKELHLNGNGNSGPSGGVLRRSARQPGGHDGESKRASPLGDPDEVILVYPPATVGAVTIKNSDLLRLQPGEYLNDTLIEFGLKLWLKDLEDKNPAFARTIHVFSSFFYKKLNKRNLEEGYQSVKKWTSKVDLFDKKFIIIPINENLHWYLAIIYQPEHVLQPQIPETPKPVNTRRRARESGPQVPDVLPSVSRKPSPTVSDYKAPEDELATQTGSMEITPSQELVSPFHEQQTTVNGKPASVPDPGYLISLLSRKEEEEDGEEEEEEEEEDGVKKGEMVGGGPWGMDPGSSPLSDLPESDPPMPVDETFDKLPIPDVEVDSKTATPPSSPGSSMRAVEDVDEALQISEADSMVLDDAFDDGAEAESATAGNPIETSSFYGPTTKTKGGKPSRSVPISDAVAEMDVDLPDDEVQVVDRPTTYIITFDSLGSRHPKVYTTLRQYLKMEARDKKGYEMPSDAKGLQAMVPPQPNYCDCGIYLLHFAQTFMSDPVKYFEMAKIKRTELAQRRQDWDDAKVGTARERLASRITELSAVWKKEREAKLRDEEAQKREAAALKAAAEAASTTLNAPDSAIGEDGDNKEQALTASLDADSAETKADQAQSKPQVVPHVIDSDSDDVEVLEHTLPPKTLRQAKRGDAKKRGSKQSKATRLR</sequence>
<keyword evidence="2" id="KW-0597">Phosphoprotein</keyword>
<gene>
    <name evidence="9" type="ORF">HGRIS_005930</name>
</gene>
<feature type="compositionally biased region" description="Polar residues" evidence="7">
    <location>
        <begin position="794"/>
        <end position="804"/>
    </location>
</feature>
<keyword evidence="3" id="KW-0645">Protease</keyword>
<feature type="region of interest" description="Disordered" evidence="7">
    <location>
        <begin position="699"/>
        <end position="718"/>
    </location>
</feature>
<dbReference type="Proteomes" id="UP001556367">
    <property type="component" value="Unassembled WGS sequence"/>
</dbReference>
<keyword evidence="4" id="KW-0833">Ubl conjugation pathway</keyword>
<evidence type="ECO:0000313" key="9">
    <source>
        <dbReference type="EMBL" id="KAL0960923.1"/>
    </source>
</evidence>
<name>A0ABR3K085_9AGAR</name>
<evidence type="ECO:0000256" key="7">
    <source>
        <dbReference type="SAM" id="MobiDB-lite"/>
    </source>
</evidence>
<feature type="region of interest" description="Disordered" evidence="7">
    <location>
        <begin position="635"/>
        <end position="676"/>
    </location>
</feature>